<evidence type="ECO:0000256" key="1">
    <source>
        <dbReference type="SAM" id="Phobius"/>
    </source>
</evidence>
<evidence type="ECO:0000313" key="2">
    <source>
        <dbReference type="EMBL" id="JAI02517.1"/>
    </source>
</evidence>
<name>A0A0E9XJ92_ANGAN</name>
<proteinExistence type="predicted"/>
<keyword evidence="1" id="KW-0812">Transmembrane</keyword>
<dbReference type="AlphaFoldDB" id="A0A0E9XJ92"/>
<accession>A0A0E9XJ92</accession>
<protein>
    <submittedName>
        <fullName evidence="2">Uncharacterized protein</fullName>
    </submittedName>
</protein>
<reference evidence="2" key="1">
    <citation type="submission" date="2014-11" db="EMBL/GenBank/DDBJ databases">
        <authorList>
            <person name="Amaro Gonzalez C."/>
        </authorList>
    </citation>
    <scope>NUCLEOTIDE SEQUENCE</scope>
</reference>
<organism evidence="2">
    <name type="scientific">Anguilla anguilla</name>
    <name type="common">European freshwater eel</name>
    <name type="synonym">Muraena anguilla</name>
    <dbReference type="NCBI Taxonomy" id="7936"/>
    <lineage>
        <taxon>Eukaryota</taxon>
        <taxon>Metazoa</taxon>
        <taxon>Chordata</taxon>
        <taxon>Craniata</taxon>
        <taxon>Vertebrata</taxon>
        <taxon>Euteleostomi</taxon>
        <taxon>Actinopterygii</taxon>
        <taxon>Neopterygii</taxon>
        <taxon>Teleostei</taxon>
        <taxon>Anguilliformes</taxon>
        <taxon>Anguillidae</taxon>
        <taxon>Anguilla</taxon>
    </lineage>
</organism>
<keyword evidence="1" id="KW-0472">Membrane</keyword>
<feature type="transmembrane region" description="Helical" evidence="1">
    <location>
        <begin position="16"/>
        <end position="34"/>
    </location>
</feature>
<sequence length="72" mass="8787">MCCIEEKSILNMEKKAYSLCLFTVYFTFFFSFWLRTHLSFYFSVCCSNFTFLNRRWKPSRKQLSLLHFSLSL</sequence>
<keyword evidence="1" id="KW-1133">Transmembrane helix</keyword>
<dbReference type="EMBL" id="GBXM01006061">
    <property type="protein sequence ID" value="JAI02517.1"/>
    <property type="molecule type" value="Transcribed_RNA"/>
</dbReference>
<reference evidence="2" key="2">
    <citation type="journal article" date="2015" name="Fish Shellfish Immunol.">
        <title>Early steps in the European eel (Anguilla anguilla)-Vibrio vulnificus interaction in the gills: Role of the RtxA13 toxin.</title>
        <authorList>
            <person name="Callol A."/>
            <person name="Pajuelo D."/>
            <person name="Ebbesson L."/>
            <person name="Teles M."/>
            <person name="MacKenzie S."/>
            <person name="Amaro C."/>
        </authorList>
    </citation>
    <scope>NUCLEOTIDE SEQUENCE</scope>
</reference>